<dbReference type="NCBIfam" id="TIGR00043">
    <property type="entry name" value="rRNA maturation RNase YbeY"/>
    <property type="match status" value="1"/>
</dbReference>
<dbReference type="PATRIC" id="fig|688269.3.peg.1342"/>
<comment type="cofactor">
    <cofactor evidence="7">
        <name>Zn(2+)</name>
        <dbReference type="ChEBI" id="CHEBI:29105"/>
    </cofactor>
    <text evidence="7">Binds 1 zinc ion.</text>
</comment>
<keyword evidence="2 7" id="KW-0540">Nuclease</keyword>
<dbReference type="STRING" id="688269.Theth_1305"/>
<dbReference type="EMBL" id="CP002351">
    <property type="protein sequence ID" value="AEH51374.1"/>
    <property type="molecule type" value="Genomic_DNA"/>
</dbReference>
<dbReference type="InterPro" id="IPR002036">
    <property type="entry name" value="YbeY"/>
</dbReference>
<comment type="function">
    <text evidence="7">Single strand-specific metallo-endoribonuclease involved in late-stage 70S ribosome quality control and in maturation of the 3' terminus of the 16S rRNA.</text>
</comment>
<dbReference type="GO" id="GO:0004222">
    <property type="term" value="F:metalloendopeptidase activity"/>
    <property type="evidence" value="ECO:0007669"/>
    <property type="project" value="InterPro"/>
</dbReference>
<feature type="binding site" evidence="7">
    <location>
        <position position="106"/>
    </location>
    <ligand>
        <name>Zn(2+)</name>
        <dbReference type="ChEBI" id="CHEBI:29105"/>
        <note>catalytic</note>
    </ligand>
</feature>
<gene>
    <name evidence="7" type="primary">ybeY</name>
    <name evidence="8" type="ORF">Theth_1305</name>
</gene>
<keyword evidence="6 7" id="KW-0862">Zinc</keyword>
<dbReference type="SUPFAM" id="SSF55486">
    <property type="entry name" value="Metalloproteases ('zincins'), catalytic domain"/>
    <property type="match status" value="1"/>
</dbReference>
<dbReference type="GO" id="GO:0008270">
    <property type="term" value="F:zinc ion binding"/>
    <property type="evidence" value="ECO:0007669"/>
    <property type="project" value="UniProtKB-UniRule"/>
</dbReference>
<dbReference type="EC" id="3.1.-.-" evidence="7"/>
<keyword evidence="3 7" id="KW-0479">Metal-binding</keyword>
<name>F7YTS9_9THEM</name>
<reference evidence="8 9" key="1">
    <citation type="submission" date="2010-11" db="EMBL/GenBank/DDBJ databases">
        <title>The complete genome of Thermotoga thermarum DSM 5069.</title>
        <authorList>
            <consortium name="US DOE Joint Genome Institute (JGI-PGF)"/>
            <person name="Lucas S."/>
            <person name="Copeland A."/>
            <person name="Lapidus A."/>
            <person name="Bruce D."/>
            <person name="Goodwin L."/>
            <person name="Pitluck S."/>
            <person name="Kyrpides N."/>
            <person name="Mavromatis K."/>
            <person name="Ivanova N."/>
            <person name="Zeytun A."/>
            <person name="Brettin T."/>
            <person name="Detter J.C."/>
            <person name="Tapia R."/>
            <person name="Han C."/>
            <person name="Land M."/>
            <person name="Hauser L."/>
            <person name="Markowitz V."/>
            <person name="Cheng J.-F."/>
            <person name="Hugenholtz P."/>
            <person name="Woyke T."/>
            <person name="Wu D."/>
            <person name="Spring S."/>
            <person name="Schroeder M."/>
            <person name="Brambilla E."/>
            <person name="Klenk H.-P."/>
            <person name="Eisen J.A."/>
        </authorList>
    </citation>
    <scope>NUCLEOTIDE SEQUENCE [LARGE SCALE GENOMIC DNA]</scope>
    <source>
        <strain evidence="8 9">DSM 5069</strain>
    </source>
</reference>
<dbReference type="eggNOG" id="COG0319">
    <property type="taxonomic scope" value="Bacteria"/>
</dbReference>
<keyword evidence="7" id="KW-0963">Cytoplasm</keyword>
<dbReference type="PANTHER" id="PTHR46986:SF1">
    <property type="entry name" value="ENDORIBONUCLEASE YBEY, CHLOROPLASTIC"/>
    <property type="match status" value="1"/>
</dbReference>
<protein>
    <recommendedName>
        <fullName evidence="7">Endoribonuclease YbeY</fullName>
        <ecNumber evidence="7">3.1.-.-</ecNumber>
    </recommendedName>
</protein>
<keyword evidence="7" id="KW-0698">rRNA processing</keyword>
<keyword evidence="5 7" id="KW-0378">Hydrolase</keyword>
<accession>F7YTS9</accession>
<dbReference type="GO" id="GO:0006364">
    <property type="term" value="P:rRNA processing"/>
    <property type="evidence" value="ECO:0007669"/>
    <property type="project" value="UniProtKB-UniRule"/>
</dbReference>
<evidence type="ECO:0000256" key="6">
    <source>
        <dbReference type="ARBA" id="ARBA00022833"/>
    </source>
</evidence>
<feature type="binding site" evidence="7">
    <location>
        <position position="102"/>
    </location>
    <ligand>
        <name>Zn(2+)</name>
        <dbReference type="ChEBI" id="CHEBI:29105"/>
        <note>catalytic</note>
    </ligand>
</feature>
<dbReference type="AlphaFoldDB" id="F7YTS9"/>
<comment type="similarity">
    <text evidence="1 7">Belongs to the endoribonuclease YbeY family.</text>
</comment>
<dbReference type="HOGENOM" id="CLU_106710_3_3_0"/>
<comment type="subcellular location">
    <subcellularLocation>
        <location evidence="7">Cytoplasm</location>
    </subcellularLocation>
</comment>
<evidence type="ECO:0000256" key="5">
    <source>
        <dbReference type="ARBA" id="ARBA00022801"/>
    </source>
</evidence>
<evidence type="ECO:0000256" key="3">
    <source>
        <dbReference type="ARBA" id="ARBA00022723"/>
    </source>
</evidence>
<dbReference type="HAMAP" id="MF_00009">
    <property type="entry name" value="Endoribonucl_YbeY"/>
    <property type="match status" value="1"/>
</dbReference>
<dbReference type="PANTHER" id="PTHR46986">
    <property type="entry name" value="ENDORIBONUCLEASE YBEY, CHLOROPLASTIC"/>
    <property type="match status" value="1"/>
</dbReference>
<proteinExistence type="inferred from homology"/>
<dbReference type="GO" id="GO:0005737">
    <property type="term" value="C:cytoplasm"/>
    <property type="evidence" value="ECO:0007669"/>
    <property type="project" value="UniProtKB-SubCell"/>
</dbReference>
<dbReference type="GO" id="GO:0004521">
    <property type="term" value="F:RNA endonuclease activity"/>
    <property type="evidence" value="ECO:0007669"/>
    <property type="project" value="UniProtKB-UniRule"/>
</dbReference>
<dbReference type="Pfam" id="PF02130">
    <property type="entry name" value="YbeY"/>
    <property type="match status" value="1"/>
</dbReference>
<evidence type="ECO:0000313" key="8">
    <source>
        <dbReference type="EMBL" id="AEH51374.1"/>
    </source>
</evidence>
<dbReference type="Gene3D" id="3.40.390.30">
    <property type="entry name" value="Metalloproteases ('zincins'), catalytic domain"/>
    <property type="match status" value="1"/>
</dbReference>
<evidence type="ECO:0000256" key="4">
    <source>
        <dbReference type="ARBA" id="ARBA00022759"/>
    </source>
</evidence>
<keyword evidence="4 7" id="KW-0255">Endonuclease</keyword>
<keyword evidence="9" id="KW-1185">Reference proteome</keyword>
<evidence type="ECO:0000256" key="1">
    <source>
        <dbReference type="ARBA" id="ARBA00010875"/>
    </source>
</evidence>
<dbReference type="Proteomes" id="UP000006804">
    <property type="component" value="Chromosome"/>
</dbReference>
<evidence type="ECO:0000313" key="9">
    <source>
        <dbReference type="Proteomes" id="UP000006804"/>
    </source>
</evidence>
<sequence length="136" mass="16243" precursor="true">MVRVINKTRRKLPMKKIKKAIRKVLENELKDAKINVVFVGERRIRALNKNYRSIDAPTDVLTFVYKDEDLYAEIYVCPAVVEKNATKYKEPFQRELLRVLIHACLHVAGYDHELKDIKSKEMFEKQERYLREVDFE</sequence>
<evidence type="ECO:0000256" key="7">
    <source>
        <dbReference type="HAMAP-Rule" id="MF_00009"/>
    </source>
</evidence>
<feature type="binding site" evidence="7">
    <location>
        <position position="112"/>
    </location>
    <ligand>
        <name>Zn(2+)</name>
        <dbReference type="ChEBI" id="CHEBI:29105"/>
        <note>catalytic</note>
    </ligand>
</feature>
<organism evidence="8 9">
    <name type="scientific">Pseudothermotoga thermarum DSM 5069</name>
    <dbReference type="NCBI Taxonomy" id="688269"/>
    <lineage>
        <taxon>Bacteria</taxon>
        <taxon>Thermotogati</taxon>
        <taxon>Thermotogota</taxon>
        <taxon>Thermotogae</taxon>
        <taxon>Thermotogales</taxon>
        <taxon>Thermotogaceae</taxon>
        <taxon>Pseudothermotoga</taxon>
    </lineage>
</organism>
<evidence type="ECO:0000256" key="2">
    <source>
        <dbReference type="ARBA" id="ARBA00022722"/>
    </source>
</evidence>
<keyword evidence="7" id="KW-0690">Ribosome biogenesis</keyword>
<dbReference type="InterPro" id="IPR023091">
    <property type="entry name" value="MetalPrtase_cat_dom_sf_prd"/>
</dbReference>
<dbReference type="KEGG" id="tta:Theth_1305"/>